<evidence type="ECO:0000313" key="1">
    <source>
        <dbReference type="EMBL" id="AUT76134.1"/>
    </source>
</evidence>
<dbReference type="EMBL" id="CP026108">
    <property type="protein sequence ID" value="AUT76134.1"/>
    <property type="molecule type" value="Genomic_DNA"/>
</dbReference>
<name>A0AAN1MQZ2_9BURK</name>
<gene>
    <name evidence="1" type="ORF">C2L64_46230</name>
</gene>
<sequence length="106" mass="12599">MLIERGVLQSIEVIYARERRFARRRQVSSHRAPRYLVRYRLDNHPKKEVVAIEPFPYYFIADMRGSRPGDEIEVRLSDNGAYIIDWNNLSAQRLLESMDRTWGDSD</sequence>
<proteinExistence type="predicted"/>
<dbReference type="KEGG" id="phs:C2L64_46230"/>
<dbReference type="Proteomes" id="UP000236649">
    <property type="component" value="Chromosome 4"/>
</dbReference>
<accession>A0AAN1MQZ2</accession>
<dbReference type="AlphaFoldDB" id="A0AAN1MQZ2"/>
<reference evidence="1 2" key="1">
    <citation type="submission" date="2018-01" db="EMBL/GenBank/DDBJ databases">
        <title>Species boundaries and ecological features among Paraburkholderia terrae DSMZ17804T, P. hospita DSMZ17164T and P. caribensis DSMZ13236T.</title>
        <authorList>
            <person name="Pratama A.A."/>
        </authorList>
    </citation>
    <scope>NUCLEOTIDE SEQUENCE [LARGE SCALE GENOMIC DNA]</scope>
    <source>
        <strain evidence="1 2">DSM 17164</strain>
    </source>
</reference>
<evidence type="ECO:0000313" key="2">
    <source>
        <dbReference type="Proteomes" id="UP000236649"/>
    </source>
</evidence>
<protein>
    <submittedName>
        <fullName evidence="1">Uncharacterized protein</fullName>
    </submittedName>
</protein>
<organism evidence="1 2">
    <name type="scientific">Paraburkholderia hospita</name>
    <dbReference type="NCBI Taxonomy" id="169430"/>
    <lineage>
        <taxon>Bacteria</taxon>
        <taxon>Pseudomonadati</taxon>
        <taxon>Pseudomonadota</taxon>
        <taxon>Betaproteobacteria</taxon>
        <taxon>Burkholderiales</taxon>
        <taxon>Burkholderiaceae</taxon>
        <taxon>Paraburkholderia</taxon>
    </lineage>
</organism>